<dbReference type="Pfam" id="PF02891">
    <property type="entry name" value="zf-MIZ"/>
    <property type="match status" value="1"/>
</dbReference>
<dbReference type="GO" id="GO:0008270">
    <property type="term" value="F:zinc ion binding"/>
    <property type="evidence" value="ECO:0007669"/>
    <property type="project" value="UniProtKB-KW"/>
</dbReference>
<sequence>MAPQPGAPPVTNRSIPIEYPTNPDCMVDDHMVPFKERGLRGKAGSAPPLDLDKGSRGLVRIPGRMGSLIMGHNGPTVGKKKEMSKKFWFQMVYCEWNSMDDLLARLQALQPTRAEDELAKLRRRAAEDDDIEVGTSTLSLKDPLSGMRITKPVRSSKCTHLQCFDARWWLESNRSHPQWLCPHCSKELKFDEVICDGYFLSILNAVPDSYDEVVLESNGAVIYRSHSATHVIGTKGPLPHIFCCKSADHIQNRGRRYRGGNVNTVSEGPALCKELKFDEVICDGYFLSILNAVPDSYDEVVLESNGDWHTADEKYGGAEWMAANGGAPPPAVATPIVEEKPVIKRSRSASSDPADRSKRRAIEILSDSDDEPAPKAVNGHANGAVSVSAAATPTSARSTAPPQSAVIDLTLSDSDDDDEPAPHFPRPGGSSTSLGVAGSGARPATVNKLPSARDVPVYAQGLPAHVHLPQPIYSPKTVAQPYNAPLQRNDIPPPNKR</sequence>
<name>K1W8D7_TRIAC</name>
<organism evidence="7 8">
    <name type="scientific">Trichosporon asahii var. asahii (strain CBS 8904)</name>
    <name type="common">Yeast</name>
    <dbReference type="NCBI Taxonomy" id="1220162"/>
    <lineage>
        <taxon>Eukaryota</taxon>
        <taxon>Fungi</taxon>
        <taxon>Dikarya</taxon>
        <taxon>Basidiomycota</taxon>
        <taxon>Agaricomycotina</taxon>
        <taxon>Tremellomycetes</taxon>
        <taxon>Trichosporonales</taxon>
        <taxon>Trichosporonaceae</taxon>
        <taxon>Trichosporon</taxon>
    </lineage>
</organism>
<keyword evidence="8" id="KW-1185">Reference proteome</keyword>
<dbReference type="Proteomes" id="UP000006757">
    <property type="component" value="Unassembled WGS sequence"/>
</dbReference>
<evidence type="ECO:0000313" key="7">
    <source>
        <dbReference type="EMBL" id="EKC97918.1"/>
    </source>
</evidence>
<evidence type="ECO:0000256" key="3">
    <source>
        <dbReference type="ARBA" id="ARBA00022833"/>
    </source>
</evidence>
<dbReference type="PROSITE" id="PS51044">
    <property type="entry name" value="ZF_SP_RING"/>
    <property type="match status" value="1"/>
</dbReference>
<protein>
    <submittedName>
        <fullName evidence="7">Chromosome condensation-related protein</fullName>
    </submittedName>
</protein>
<dbReference type="GO" id="GO:0061665">
    <property type="term" value="F:SUMO ligase activity"/>
    <property type="evidence" value="ECO:0007669"/>
    <property type="project" value="TreeGrafter"/>
</dbReference>
<feature type="region of interest" description="Disordered" evidence="5">
    <location>
        <begin position="410"/>
        <end position="451"/>
    </location>
</feature>
<keyword evidence="1" id="KW-0479">Metal-binding</keyword>
<dbReference type="InterPro" id="IPR004181">
    <property type="entry name" value="Znf_MIZ"/>
</dbReference>
<dbReference type="PANTHER" id="PTHR10782:SF4">
    <property type="entry name" value="TONALLI, ISOFORM E"/>
    <property type="match status" value="1"/>
</dbReference>
<dbReference type="AlphaFoldDB" id="K1W8D7"/>
<dbReference type="InterPro" id="IPR013083">
    <property type="entry name" value="Znf_RING/FYVE/PHD"/>
</dbReference>
<evidence type="ECO:0000256" key="4">
    <source>
        <dbReference type="PROSITE-ProRule" id="PRU00452"/>
    </source>
</evidence>
<dbReference type="OMA" id="KFDEVIC"/>
<dbReference type="CDD" id="cd16650">
    <property type="entry name" value="SP-RING_PIAS-like"/>
    <property type="match status" value="1"/>
</dbReference>
<feature type="region of interest" description="Disordered" evidence="5">
    <location>
        <begin position="326"/>
        <end position="358"/>
    </location>
</feature>
<evidence type="ECO:0000259" key="6">
    <source>
        <dbReference type="PROSITE" id="PS51044"/>
    </source>
</evidence>
<dbReference type="GO" id="GO:0000785">
    <property type="term" value="C:chromatin"/>
    <property type="evidence" value="ECO:0007669"/>
    <property type="project" value="TreeGrafter"/>
</dbReference>
<dbReference type="STRING" id="1220162.K1W8D7"/>
<dbReference type="InParanoid" id="K1W8D7"/>
<dbReference type="OrthoDB" id="28127at2759"/>
<feature type="region of interest" description="Disordered" evidence="5">
    <location>
        <begin position="474"/>
        <end position="497"/>
    </location>
</feature>
<keyword evidence="3" id="KW-0862">Zinc</keyword>
<evidence type="ECO:0000256" key="2">
    <source>
        <dbReference type="ARBA" id="ARBA00022771"/>
    </source>
</evidence>
<accession>K1W8D7</accession>
<feature type="domain" description="SP-RING-type" evidence="6">
    <location>
        <begin position="127"/>
        <end position="208"/>
    </location>
</feature>
<dbReference type="InterPro" id="IPR038654">
    <property type="entry name" value="PINIT_sf"/>
</dbReference>
<proteinExistence type="predicted"/>
<gene>
    <name evidence="7" type="ORF">A1Q2_07715</name>
</gene>
<dbReference type="Gene3D" id="2.60.120.780">
    <property type="entry name" value="PINIT domain"/>
    <property type="match status" value="1"/>
</dbReference>
<reference evidence="7 8" key="1">
    <citation type="journal article" date="2012" name="Eukaryot. Cell">
        <title>Genome sequence of the Trichosporon asahii environmental strain CBS 8904.</title>
        <authorList>
            <person name="Yang R.Y."/>
            <person name="Li H.T."/>
            <person name="Zhu H."/>
            <person name="Zhou G.P."/>
            <person name="Wang M."/>
            <person name="Wang L."/>
        </authorList>
    </citation>
    <scope>NUCLEOTIDE SEQUENCE [LARGE SCALE GENOMIC DNA]</scope>
    <source>
        <strain evidence="7 8">CBS 8904</strain>
    </source>
</reference>
<keyword evidence="2 4" id="KW-0863">Zinc-finger</keyword>
<evidence type="ECO:0000256" key="5">
    <source>
        <dbReference type="SAM" id="MobiDB-lite"/>
    </source>
</evidence>
<comment type="caution">
    <text evidence="7">The sequence shown here is derived from an EMBL/GenBank/DDBJ whole genome shotgun (WGS) entry which is preliminary data.</text>
</comment>
<evidence type="ECO:0000313" key="8">
    <source>
        <dbReference type="Proteomes" id="UP000006757"/>
    </source>
</evidence>
<dbReference type="Gene3D" id="3.30.40.10">
    <property type="entry name" value="Zinc/RING finger domain, C3HC4 (zinc finger)"/>
    <property type="match status" value="1"/>
</dbReference>
<dbReference type="PANTHER" id="PTHR10782">
    <property type="entry name" value="ZINC FINGER MIZ DOMAIN-CONTAINING PROTEIN"/>
    <property type="match status" value="1"/>
</dbReference>
<evidence type="ECO:0000256" key="1">
    <source>
        <dbReference type="ARBA" id="ARBA00022723"/>
    </source>
</evidence>
<dbReference type="GO" id="GO:0016925">
    <property type="term" value="P:protein sumoylation"/>
    <property type="evidence" value="ECO:0007669"/>
    <property type="project" value="TreeGrafter"/>
</dbReference>
<dbReference type="HOGENOM" id="CLU_548826_0_0_1"/>
<dbReference type="EMBL" id="AMBO01000400">
    <property type="protein sequence ID" value="EKC97918.1"/>
    <property type="molecule type" value="Genomic_DNA"/>
</dbReference>
<dbReference type="eggNOG" id="KOG2169">
    <property type="taxonomic scope" value="Eukaryota"/>
</dbReference>